<name>A0A8H9LZ58_9ALTE</name>
<feature type="compositionally biased region" description="Gly residues" evidence="1">
    <location>
        <begin position="307"/>
        <end position="330"/>
    </location>
</feature>
<feature type="chain" id="PRO_5034621010" evidence="2">
    <location>
        <begin position="20"/>
        <end position="361"/>
    </location>
</feature>
<comment type="caution">
    <text evidence="3">The sequence shown here is derived from an EMBL/GenBank/DDBJ whole genome shotgun (WGS) entry which is preliminary data.</text>
</comment>
<dbReference type="Proteomes" id="UP000622604">
    <property type="component" value="Unassembled WGS sequence"/>
</dbReference>
<protein>
    <submittedName>
        <fullName evidence="3">Uncharacterized protein</fullName>
    </submittedName>
</protein>
<reference evidence="3" key="1">
    <citation type="journal article" date="2014" name="Int. J. Syst. Evol. Microbiol.">
        <title>Complete genome sequence of Corynebacterium casei LMG S-19264T (=DSM 44701T), isolated from a smear-ripened cheese.</title>
        <authorList>
            <consortium name="US DOE Joint Genome Institute (JGI-PGF)"/>
            <person name="Walter F."/>
            <person name="Albersmeier A."/>
            <person name="Kalinowski J."/>
            <person name="Ruckert C."/>
        </authorList>
    </citation>
    <scope>NUCLEOTIDE SEQUENCE</scope>
    <source>
        <strain evidence="3">KCTC 32337</strain>
    </source>
</reference>
<reference evidence="3" key="2">
    <citation type="submission" date="2020-09" db="EMBL/GenBank/DDBJ databases">
        <authorList>
            <person name="Sun Q."/>
            <person name="Kim S."/>
        </authorList>
    </citation>
    <scope>NUCLEOTIDE SEQUENCE</scope>
    <source>
        <strain evidence="3">KCTC 32337</strain>
    </source>
</reference>
<evidence type="ECO:0000313" key="3">
    <source>
        <dbReference type="EMBL" id="GGZ54511.1"/>
    </source>
</evidence>
<sequence length="361" mass="38175">MKKVLAFLSTLIATPPVFADSALLCIDCSGPNKAKAFATSKANRLICDQDFGPQKTCSSRNKIVTLVDRDSGKAYRYNVYHEPDAPWNVNADRIALNDNMEEGFAVLTKFYRDLGSAITSSSSNISHLNGSINNVNNTSSTYVQAKTTNCPTQTALSTITDASAMQNLEDVARLEIAANLSSKNNDTNLHPIKKNNTYSLNFMGIGLSIIDKASSRNPSFVVTFDGSGAATSLQDYLLFTVDVLGYDANNIPITDFNLSDSSRVAGFTLSRLRGENGPVPIDNECVETKLEEAVNMGLLTVKTSSVGGNGGGEGSGGKGSGGKGSGGKGSGASFPVSGGMGCQIVDFFQSGEHIYTFKICS</sequence>
<organism evidence="3 4">
    <name type="scientific">Paraglaciecola chathamensis</name>
    <dbReference type="NCBI Taxonomy" id="368405"/>
    <lineage>
        <taxon>Bacteria</taxon>
        <taxon>Pseudomonadati</taxon>
        <taxon>Pseudomonadota</taxon>
        <taxon>Gammaproteobacteria</taxon>
        <taxon>Alteromonadales</taxon>
        <taxon>Alteromonadaceae</taxon>
        <taxon>Paraglaciecola</taxon>
    </lineage>
</organism>
<dbReference type="EMBL" id="BMZC01000003">
    <property type="protein sequence ID" value="GGZ54511.1"/>
    <property type="molecule type" value="Genomic_DNA"/>
</dbReference>
<dbReference type="AlphaFoldDB" id="A0A8H9LZ58"/>
<evidence type="ECO:0000256" key="2">
    <source>
        <dbReference type="SAM" id="SignalP"/>
    </source>
</evidence>
<dbReference type="RefSeq" id="WP_191865501.1">
    <property type="nucleotide sequence ID" value="NZ_BMZC01000003.1"/>
</dbReference>
<keyword evidence="2" id="KW-0732">Signal</keyword>
<accession>A0A8H9LZ58</accession>
<evidence type="ECO:0000256" key="1">
    <source>
        <dbReference type="SAM" id="MobiDB-lite"/>
    </source>
</evidence>
<gene>
    <name evidence="3" type="ORF">GCM10011274_10530</name>
</gene>
<feature type="region of interest" description="Disordered" evidence="1">
    <location>
        <begin position="304"/>
        <end position="330"/>
    </location>
</feature>
<evidence type="ECO:0000313" key="4">
    <source>
        <dbReference type="Proteomes" id="UP000622604"/>
    </source>
</evidence>
<proteinExistence type="predicted"/>
<feature type="signal peptide" evidence="2">
    <location>
        <begin position="1"/>
        <end position="19"/>
    </location>
</feature>